<feature type="domain" description="DUF7730" evidence="1">
    <location>
        <begin position="38"/>
        <end position="84"/>
    </location>
</feature>
<dbReference type="GeneID" id="71992407"/>
<proteinExistence type="predicted"/>
<name>A0A9Q8UVJ8_PASFU</name>
<dbReference type="PANTHER" id="PTHR38790">
    <property type="entry name" value="2EXR DOMAIN-CONTAINING PROTEIN-RELATED"/>
    <property type="match status" value="1"/>
</dbReference>
<dbReference type="KEGG" id="ffu:CLAFUR5_12529"/>
<sequence length="355" mass="40842">MSLEPLPLRIPKAKAGNSMRRMPVRSAVPAVDTSSPVSQAASPLFGLPAELRNRIYDYLFGAGTIHVRLRHCSASSRHLLREEWEAPEKGELAVDIATKWKDVTQYSKLSYAVCNHPDQWDRAYKLSRTAEEDRPDSRDAGDRAREHYSYAHSDCTSMVEYLAAVDTNSLQVRSEPEELTSERLAQSAVHLNILQTCRQIYREAWRLPFDSYTFDIPFIWLNDFATRILYPHQAALIETIHVRNIWEALAFKQIARSFPHLKKVSISNEACMPLIGSEQEWRTFFNFNTLETVEIMMGSNREVAEQKAWFAAKCDLMEQFLVRPKSDEERAERAEYAKIIGKMPNFGIKFVGEYD</sequence>
<dbReference type="OrthoDB" id="3650934at2759"/>
<dbReference type="RefSeq" id="XP_047768346.1">
    <property type="nucleotide sequence ID" value="XM_047911677.1"/>
</dbReference>
<dbReference type="PANTHER" id="PTHR38790:SF4">
    <property type="entry name" value="2EXR DOMAIN-CONTAINING PROTEIN"/>
    <property type="match status" value="1"/>
</dbReference>
<dbReference type="Proteomes" id="UP000756132">
    <property type="component" value="Chromosome 11"/>
</dbReference>
<dbReference type="Pfam" id="PF24864">
    <property type="entry name" value="DUF7730"/>
    <property type="match status" value="1"/>
</dbReference>
<gene>
    <name evidence="2" type="ORF">CLAFUR5_12529</name>
</gene>
<evidence type="ECO:0000313" key="2">
    <source>
        <dbReference type="EMBL" id="UJO23980.1"/>
    </source>
</evidence>
<reference evidence="2" key="2">
    <citation type="journal article" date="2022" name="Microb. Genom.">
        <title>A chromosome-scale genome assembly of the tomato pathogen Cladosporium fulvum reveals a compartmentalized genome architecture and the presence of a dispensable chromosome.</title>
        <authorList>
            <person name="Zaccaron A.Z."/>
            <person name="Chen L.H."/>
            <person name="Samaras A."/>
            <person name="Stergiopoulos I."/>
        </authorList>
    </citation>
    <scope>NUCLEOTIDE SEQUENCE</scope>
    <source>
        <strain evidence="2">Race5_Kim</strain>
    </source>
</reference>
<evidence type="ECO:0000313" key="3">
    <source>
        <dbReference type="Proteomes" id="UP000756132"/>
    </source>
</evidence>
<protein>
    <recommendedName>
        <fullName evidence="1">DUF7730 domain-containing protein</fullName>
    </recommendedName>
</protein>
<organism evidence="2 3">
    <name type="scientific">Passalora fulva</name>
    <name type="common">Tomato leaf mold</name>
    <name type="synonym">Cladosporium fulvum</name>
    <dbReference type="NCBI Taxonomy" id="5499"/>
    <lineage>
        <taxon>Eukaryota</taxon>
        <taxon>Fungi</taxon>
        <taxon>Dikarya</taxon>
        <taxon>Ascomycota</taxon>
        <taxon>Pezizomycotina</taxon>
        <taxon>Dothideomycetes</taxon>
        <taxon>Dothideomycetidae</taxon>
        <taxon>Mycosphaerellales</taxon>
        <taxon>Mycosphaerellaceae</taxon>
        <taxon>Fulvia</taxon>
    </lineage>
</organism>
<reference evidence="2" key="1">
    <citation type="submission" date="2021-12" db="EMBL/GenBank/DDBJ databases">
        <authorList>
            <person name="Zaccaron A."/>
            <person name="Stergiopoulos I."/>
        </authorList>
    </citation>
    <scope>NUCLEOTIDE SEQUENCE</scope>
    <source>
        <strain evidence="2">Race5_Kim</strain>
    </source>
</reference>
<accession>A0A9Q8UVJ8</accession>
<dbReference type="EMBL" id="CP090173">
    <property type="protein sequence ID" value="UJO23980.1"/>
    <property type="molecule type" value="Genomic_DNA"/>
</dbReference>
<evidence type="ECO:0000259" key="1">
    <source>
        <dbReference type="Pfam" id="PF24864"/>
    </source>
</evidence>
<keyword evidence="3" id="KW-1185">Reference proteome</keyword>
<dbReference type="InterPro" id="IPR056632">
    <property type="entry name" value="DUF7730"/>
</dbReference>
<dbReference type="AlphaFoldDB" id="A0A9Q8UVJ8"/>